<evidence type="ECO:0000256" key="3">
    <source>
        <dbReference type="ARBA" id="ARBA00012418"/>
    </source>
</evidence>
<dbReference type="GO" id="GO:0006351">
    <property type="term" value="P:DNA-templated transcription"/>
    <property type="evidence" value="ECO:0007669"/>
    <property type="project" value="InterPro"/>
</dbReference>
<dbReference type="Gene3D" id="2.170.120.12">
    <property type="entry name" value="DNA-directed RNA polymerase, insert domain"/>
    <property type="match status" value="1"/>
</dbReference>
<dbReference type="InterPro" id="IPR036603">
    <property type="entry name" value="RBP11-like"/>
</dbReference>
<dbReference type="Gene3D" id="1.10.150.20">
    <property type="entry name" value="5' to 3' exonuclease, C-terminal subdomain"/>
    <property type="match status" value="1"/>
</dbReference>
<dbReference type="SMART" id="SM00662">
    <property type="entry name" value="RPOLD"/>
    <property type="match status" value="1"/>
</dbReference>
<dbReference type="NCBIfam" id="NF003513">
    <property type="entry name" value="PRK05182.1-2"/>
    <property type="match status" value="1"/>
</dbReference>
<dbReference type="Proteomes" id="UP001174909">
    <property type="component" value="Unassembled WGS sequence"/>
</dbReference>
<dbReference type="CDD" id="cd06928">
    <property type="entry name" value="RNAP_alpha_NTD"/>
    <property type="match status" value="1"/>
</dbReference>
<proteinExistence type="inferred from homology"/>
<dbReference type="InterPro" id="IPR036643">
    <property type="entry name" value="RNApol_insert_sf"/>
</dbReference>
<evidence type="ECO:0000313" key="12">
    <source>
        <dbReference type="EMBL" id="CAI8026387.1"/>
    </source>
</evidence>
<dbReference type="InterPro" id="IPR011773">
    <property type="entry name" value="DNA-dir_RpoA"/>
</dbReference>
<evidence type="ECO:0000256" key="1">
    <source>
        <dbReference type="ARBA" id="ARBA00004026"/>
    </source>
</evidence>
<evidence type="ECO:0000256" key="10">
    <source>
        <dbReference type="SAM" id="MobiDB-lite"/>
    </source>
</evidence>
<sequence length="401" mass="43551">MLETYILPSAPLEGASENIRPSITVLESDDGYARVALEPLVPGFAHTIGNPLRRFLLSSIKGSAITWVKIENVVHEYTAVTGVKEEVMDLLLNIKRIRIHADSERTGKMRLDVQGEGRVCAGDIATSSDFEIVNPELHLATLDGTESNLSIEFNVESGLGYRPAAQSEGSAGMQVGVLPVDAVFNPVKKVNYTREPTRVGQRTDYERLVLELWTDGTIAPLDALGEAAEALVDDFFLFKNLSGGGVSTFSRPSLSLSPETYQTPIERLDLSHRTLNCLKRAHITRVGEVLEMSDDELLKIRNFGEKSLTELRSKLAEQGVASSSGEEDSELGPVGAGILDEFDSDGEDRGLDGITIVQSAQPGSDILGALESVAITDDAGTEEDFEDDLDYDFDDDEEEAS</sequence>
<dbReference type="InterPro" id="IPR011263">
    <property type="entry name" value="DNA-dir_RNA_pol_RpoA/D/Rpb3"/>
</dbReference>
<evidence type="ECO:0000256" key="4">
    <source>
        <dbReference type="ARBA" id="ARBA00022478"/>
    </source>
</evidence>
<evidence type="ECO:0000259" key="11">
    <source>
        <dbReference type="SMART" id="SM00662"/>
    </source>
</evidence>
<evidence type="ECO:0000256" key="9">
    <source>
        <dbReference type="ARBA" id="ARBA00048552"/>
    </source>
</evidence>
<name>A0AA35SCM8_GEOBA</name>
<dbReference type="FunFam" id="2.170.120.12:FF:000001">
    <property type="entry name" value="DNA-directed RNA polymerase subunit alpha"/>
    <property type="match status" value="1"/>
</dbReference>
<comment type="function">
    <text evidence="1">DNA-dependent RNA polymerase catalyzes the transcription of DNA into RNA using the four ribonucleoside triphosphates as substrates.</text>
</comment>
<dbReference type="Gene3D" id="3.30.1360.10">
    <property type="entry name" value="RNA polymerase, RBP11-like subunit"/>
    <property type="match status" value="1"/>
</dbReference>
<evidence type="ECO:0000256" key="2">
    <source>
        <dbReference type="ARBA" id="ARBA00007123"/>
    </source>
</evidence>
<dbReference type="NCBIfam" id="NF003519">
    <property type="entry name" value="PRK05182.2-5"/>
    <property type="match status" value="1"/>
</dbReference>
<keyword evidence="5" id="KW-0808">Transferase</keyword>
<feature type="compositionally biased region" description="Acidic residues" evidence="10">
    <location>
        <begin position="379"/>
        <end position="401"/>
    </location>
</feature>
<dbReference type="GO" id="GO:0003677">
    <property type="term" value="F:DNA binding"/>
    <property type="evidence" value="ECO:0007669"/>
    <property type="project" value="InterPro"/>
</dbReference>
<evidence type="ECO:0000256" key="7">
    <source>
        <dbReference type="ARBA" id="ARBA00023163"/>
    </source>
</evidence>
<dbReference type="AlphaFoldDB" id="A0AA35SCM8"/>
<comment type="catalytic activity">
    <reaction evidence="9">
        <text>RNA(n) + a ribonucleoside 5'-triphosphate = RNA(n+1) + diphosphate</text>
        <dbReference type="Rhea" id="RHEA:21248"/>
        <dbReference type="Rhea" id="RHEA-COMP:14527"/>
        <dbReference type="Rhea" id="RHEA-COMP:17342"/>
        <dbReference type="ChEBI" id="CHEBI:33019"/>
        <dbReference type="ChEBI" id="CHEBI:61557"/>
        <dbReference type="ChEBI" id="CHEBI:140395"/>
        <dbReference type="EC" id="2.7.7.6"/>
    </reaction>
</comment>
<feature type="region of interest" description="Disordered" evidence="10">
    <location>
        <begin position="375"/>
        <end position="401"/>
    </location>
</feature>
<evidence type="ECO:0000256" key="8">
    <source>
        <dbReference type="ARBA" id="ARBA00031776"/>
    </source>
</evidence>
<feature type="region of interest" description="Disordered" evidence="10">
    <location>
        <begin position="318"/>
        <end position="353"/>
    </location>
</feature>
<dbReference type="Pfam" id="PF01000">
    <property type="entry name" value="RNA_pol_A_bac"/>
    <property type="match status" value="1"/>
</dbReference>
<accession>A0AA35SCM8</accession>
<keyword evidence="6" id="KW-0548">Nucleotidyltransferase</keyword>
<dbReference type="NCBIfam" id="TIGR02027">
    <property type="entry name" value="rpoA"/>
    <property type="match status" value="1"/>
</dbReference>
<dbReference type="GO" id="GO:0000428">
    <property type="term" value="C:DNA-directed RNA polymerase complex"/>
    <property type="evidence" value="ECO:0007669"/>
    <property type="project" value="UniProtKB-KW"/>
</dbReference>
<dbReference type="SUPFAM" id="SSF47789">
    <property type="entry name" value="C-terminal domain of RNA polymerase alpha subunit"/>
    <property type="match status" value="1"/>
</dbReference>
<protein>
    <recommendedName>
        <fullName evidence="3">DNA-directed RNA polymerase</fullName>
        <ecNumber evidence="3">2.7.7.6</ecNumber>
    </recommendedName>
    <alternativeName>
        <fullName evidence="8">Plastid-encoded RNA polymerase subunit alpha</fullName>
    </alternativeName>
</protein>
<dbReference type="GO" id="GO:0003899">
    <property type="term" value="F:DNA-directed RNA polymerase activity"/>
    <property type="evidence" value="ECO:0007669"/>
    <property type="project" value="UniProtKB-EC"/>
</dbReference>
<comment type="caution">
    <text evidence="12">The sequence shown here is derived from an EMBL/GenBank/DDBJ whole genome shotgun (WGS) entry which is preliminary data.</text>
</comment>
<gene>
    <name evidence="12" type="ORF">GBAR_LOCUS15160</name>
</gene>
<keyword evidence="13" id="KW-1185">Reference proteome</keyword>
<dbReference type="SUPFAM" id="SSF55257">
    <property type="entry name" value="RBP11-like subunits of RNA polymerase"/>
    <property type="match status" value="1"/>
</dbReference>
<evidence type="ECO:0000313" key="13">
    <source>
        <dbReference type="Proteomes" id="UP001174909"/>
    </source>
</evidence>
<keyword evidence="7" id="KW-0804">Transcription</keyword>
<feature type="domain" description="DNA-directed RNA polymerase RpoA/D/Rpb3-type" evidence="11">
    <location>
        <begin position="32"/>
        <end position="241"/>
    </location>
</feature>
<dbReference type="InterPro" id="IPR011262">
    <property type="entry name" value="DNA-dir_RNA_pol_insert"/>
</dbReference>
<organism evidence="12 13">
    <name type="scientific">Geodia barretti</name>
    <name type="common">Barrett's horny sponge</name>
    <dbReference type="NCBI Taxonomy" id="519541"/>
    <lineage>
        <taxon>Eukaryota</taxon>
        <taxon>Metazoa</taxon>
        <taxon>Porifera</taxon>
        <taxon>Demospongiae</taxon>
        <taxon>Heteroscleromorpha</taxon>
        <taxon>Tetractinellida</taxon>
        <taxon>Astrophorina</taxon>
        <taxon>Geodiidae</taxon>
        <taxon>Geodia</taxon>
    </lineage>
</organism>
<dbReference type="SUPFAM" id="SSF56553">
    <property type="entry name" value="Insert subdomain of RNA polymerase alpha subunit"/>
    <property type="match status" value="1"/>
</dbReference>
<evidence type="ECO:0000256" key="6">
    <source>
        <dbReference type="ARBA" id="ARBA00022695"/>
    </source>
</evidence>
<dbReference type="HAMAP" id="MF_00059">
    <property type="entry name" value="RNApol_bact_RpoA"/>
    <property type="match status" value="1"/>
</dbReference>
<dbReference type="Pfam" id="PF01193">
    <property type="entry name" value="RNA_pol_L"/>
    <property type="match status" value="1"/>
</dbReference>
<reference evidence="12" key="1">
    <citation type="submission" date="2023-03" db="EMBL/GenBank/DDBJ databases">
        <authorList>
            <person name="Steffen K."/>
            <person name="Cardenas P."/>
        </authorList>
    </citation>
    <scope>NUCLEOTIDE SEQUENCE</scope>
</reference>
<dbReference type="InterPro" id="IPR011260">
    <property type="entry name" value="RNAP_asu_C"/>
</dbReference>
<comment type="similarity">
    <text evidence="2">Belongs to the RNA polymerase alpha chain family.</text>
</comment>
<keyword evidence="4 12" id="KW-0240">DNA-directed RNA polymerase</keyword>
<dbReference type="EC" id="2.7.7.6" evidence="3"/>
<dbReference type="GO" id="GO:0046983">
    <property type="term" value="F:protein dimerization activity"/>
    <property type="evidence" value="ECO:0007669"/>
    <property type="project" value="InterPro"/>
</dbReference>
<dbReference type="GO" id="GO:0005737">
    <property type="term" value="C:cytoplasm"/>
    <property type="evidence" value="ECO:0007669"/>
    <property type="project" value="UniProtKB-ARBA"/>
</dbReference>
<evidence type="ECO:0000256" key="5">
    <source>
        <dbReference type="ARBA" id="ARBA00022679"/>
    </source>
</evidence>
<dbReference type="EMBL" id="CASHTH010002212">
    <property type="protein sequence ID" value="CAI8026387.1"/>
    <property type="molecule type" value="Genomic_DNA"/>
</dbReference>
<dbReference type="Pfam" id="PF03118">
    <property type="entry name" value="RNA_pol_A_CTD"/>
    <property type="match status" value="1"/>
</dbReference>